<dbReference type="Proteomes" id="UP000226257">
    <property type="component" value="Unassembled WGS sequence"/>
</dbReference>
<dbReference type="AlphaFoldDB" id="A0A9X7G9T1"/>
<reference evidence="1 2" key="1">
    <citation type="submission" date="2017-09" db="EMBL/GenBank/DDBJ databases">
        <title>Large-scale bioinformatics analysis of Bacillus genomes uncovers conserved roles of natural products in bacterial physiology.</title>
        <authorList>
            <consortium name="Agbiome Team Llc"/>
            <person name="Bleich R.M."/>
            <person name="Grubbs K.J."/>
            <person name="Santa Maria K.C."/>
            <person name="Allen S.E."/>
            <person name="Farag S."/>
            <person name="Shank E.A."/>
            <person name="Bowers A."/>
        </authorList>
    </citation>
    <scope>NUCLEOTIDE SEQUENCE [LARGE SCALE GENOMIC DNA]</scope>
    <source>
        <strain evidence="1 2">AFS060282</strain>
    </source>
</reference>
<evidence type="ECO:0000313" key="2">
    <source>
        <dbReference type="Proteomes" id="UP000226257"/>
    </source>
</evidence>
<protein>
    <submittedName>
        <fullName evidence="1">Uncharacterized protein</fullName>
    </submittedName>
</protein>
<dbReference type="RefSeq" id="WP_098659898.1">
    <property type="nucleotide sequence ID" value="NZ_NVDQ01000007.1"/>
</dbReference>
<sequence>MTTNLLAAKTILLLKIRNVIASTNELLSKHKDQIKMGHLVIKNHELQCSIFNIKSRNLSRVSLKELNEIYSQAVDVRKEAQS</sequence>
<evidence type="ECO:0000313" key="1">
    <source>
        <dbReference type="EMBL" id="PFV11205.1"/>
    </source>
</evidence>
<comment type="caution">
    <text evidence="1">The sequence shown here is derived from an EMBL/GenBank/DDBJ whole genome shotgun (WGS) entry which is preliminary data.</text>
</comment>
<organism evidence="1 2">
    <name type="scientific">Bacillus cereus</name>
    <dbReference type="NCBI Taxonomy" id="1396"/>
    <lineage>
        <taxon>Bacteria</taxon>
        <taxon>Bacillati</taxon>
        <taxon>Bacillota</taxon>
        <taxon>Bacilli</taxon>
        <taxon>Bacillales</taxon>
        <taxon>Bacillaceae</taxon>
        <taxon>Bacillus</taxon>
        <taxon>Bacillus cereus group</taxon>
    </lineage>
</organism>
<name>A0A9X7G9T1_BACCE</name>
<accession>A0A9X7G9T1</accession>
<dbReference type="EMBL" id="NVDQ01000007">
    <property type="protein sequence ID" value="PFV11205.1"/>
    <property type="molecule type" value="Genomic_DNA"/>
</dbReference>
<proteinExistence type="predicted"/>
<gene>
    <name evidence="1" type="ORF">COK98_02725</name>
</gene>